<comment type="subcellular location">
    <subcellularLocation>
        <location evidence="1">Membrane</location>
        <topology evidence="1">Multi-pass membrane protein</topology>
    </subcellularLocation>
</comment>
<keyword evidence="4 6" id="KW-0472">Membrane</keyword>
<feature type="transmembrane region" description="Helical" evidence="6">
    <location>
        <begin position="400"/>
        <end position="421"/>
    </location>
</feature>
<feature type="transmembrane region" description="Helical" evidence="6">
    <location>
        <begin position="442"/>
        <end position="463"/>
    </location>
</feature>
<evidence type="ECO:0000256" key="5">
    <source>
        <dbReference type="SAM" id="MobiDB-lite"/>
    </source>
</evidence>
<evidence type="ECO:0000256" key="4">
    <source>
        <dbReference type="ARBA" id="ARBA00023136"/>
    </source>
</evidence>
<reference evidence="7 8" key="1">
    <citation type="submission" date="2019-04" db="EMBL/GenBank/DDBJ databases">
        <title>Draft genome sequences of Streptomyces avermitilis NBRC 14893.</title>
        <authorList>
            <person name="Komaki H."/>
            <person name="Tamura T."/>
            <person name="Hosoyama A."/>
        </authorList>
    </citation>
    <scope>NUCLEOTIDE SEQUENCE [LARGE SCALE GENOMIC DNA]</scope>
    <source>
        <strain evidence="7 8">NBRC 14893</strain>
    </source>
</reference>
<dbReference type="PANTHER" id="PTHR47704:SF1">
    <property type="entry name" value="POTASSIUM TRANSPORTER KIMA"/>
    <property type="match status" value="1"/>
</dbReference>
<feature type="transmembrane region" description="Helical" evidence="6">
    <location>
        <begin position="260"/>
        <end position="285"/>
    </location>
</feature>
<dbReference type="AlphaFoldDB" id="A0A4D4M0V1"/>
<sequence>MFNVTGILKRLVIGRAMRSEELHEALLPKRLALPVFASDPLSSVAYATQEILLVLTLGGLAYLHFTPWIAAAVVALMAVVVLSYRQVVHAYPSGGGSFEVVSTNLGPSTGLVVAASLLVDYVMTVAVSVASGVDNIISAVPRLAEYRVPLALVFVALLTAVNLRGLRESGRAFAAPTYLFIGGVLVMVVTGLIRYALGDPPVAESARYGITPDPGDAHLTGLALTMLVLRAFSSGCTALTGVEAISNGVPAFRKPKSKNAAATLVAMGTLAIVMFVGVTALALIAKVRITSDACRLTGLPGDCASYTQRTVIAQIAAAVFGGEHSVGFYVIQAATALVLILAANTAFNGFPLLASILAQHRYLPHQLHNRGDRLAFSNGILALAVVAALLLWGFRASVTSLIHLYILGVFTSFTLSQLGMVRHWNRELRVERDGALRRRHHVARVINAVGSVVTGLVLVIVLATKFTQGAWLAVLAAVVLWVMMRGIRRHYDTTAAELAVTDPKIELRPPSRVFGIVLVSTLHKPTLRALAYAHALKPDRLEALTVSVDRDSATELERRWEEYDIDVPLKILDSPYREVTRPVMEYVRSVRRESPRDVVAVFIPEYVVGHWWENLLHNQSALWLKSRLLFTPGVMVISVPWQLSSSARADHPPARAPGSVRRGSRRGISGGRWGCGTGRARGRRGVRPRGGSPRPGLAHHDRAASSKWSRTRAT</sequence>
<keyword evidence="7" id="KW-0238">DNA-binding</keyword>
<evidence type="ECO:0000256" key="1">
    <source>
        <dbReference type="ARBA" id="ARBA00004141"/>
    </source>
</evidence>
<dbReference type="GO" id="GO:0016020">
    <property type="term" value="C:membrane"/>
    <property type="evidence" value="ECO:0007669"/>
    <property type="project" value="UniProtKB-SubCell"/>
</dbReference>
<feature type="transmembrane region" description="Helical" evidence="6">
    <location>
        <begin position="146"/>
        <end position="166"/>
    </location>
</feature>
<protein>
    <submittedName>
        <fullName evidence="7">DNA-binding protein</fullName>
    </submittedName>
</protein>
<feature type="transmembrane region" description="Helical" evidence="6">
    <location>
        <begin position="469"/>
        <end position="487"/>
    </location>
</feature>
<dbReference type="PANTHER" id="PTHR47704">
    <property type="entry name" value="POTASSIUM TRANSPORTER KIMA"/>
    <property type="match status" value="1"/>
</dbReference>
<proteinExistence type="predicted"/>
<keyword evidence="2 6" id="KW-0812">Transmembrane</keyword>
<dbReference type="GO" id="GO:0022857">
    <property type="term" value="F:transmembrane transporter activity"/>
    <property type="evidence" value="ECO:0007669"/>
    <property type="project" value="InterPro"/>
</dbReference>
<dbReference type="InterPro" id="IPR002293">
    <property type="entry name" value="AA/rel_permease1"/>
</dbReference>
<feature type="transmembrane region" description="Helical" evidence="6">
    <location>
        <begin position="105"/>
        <end position="126"/>
    </location>
</feature>
<dbReference type="Gene3D" id="1.20.1740.10">
    <property type="entry name" value="Amino acid/polyamine transporter I"/>
    <property type="match status" value="1"/>
</dbReference>
<dbReference type="GO" id="GO:0003677">
    <property type="term" value="F:DNA binding"/>
    <property type="evidence" value="ECO:0007669"/>
    <property type="project" value="UniProtKB-KW"/>
</dbReference>
<feature type="compositionally biased region" description="Gly residues" evidence="5">
    <location>
        <begin position="668"/>
        <end position="679"/>
    </location>
</feature>
<feature type="transmembrane region" description="Helical" evidence="6">
    <location>
        <begin position="329"/>
        <end position="353"/>
    </location>
</feature>
<dbReference type="Proteomes" id="UP000302139">
    <property type="component" value="Unassembled WGS sequence"/>
</dbReference>
<dbReference type="InterPro" id="IPR053153">
    <property type="entry name" value="APC_K+_Transporter"/>
</dbReference>
<evidence type="ECO:0000256" key="6">
    <source>
        <dbReference type="SAM" id="Phobius"/>
    </source>
</evidence>
<gene>
    <name evidence="7" type="ORF">SAV14893_042560</name>
</gene>
<organism evidence="7 8">
    <name type="scientific">Streptomyces avermitilis</name>
    <dbReference type="NCBI Taxonomy" id="33903"/>
    <lineage>
        <taxon>Bacteria</taxon>
        <taxon>Bacillati</taxon>
        <taxon>Actinomycetota</taxon>
        <taxon>Actinomycetes</taxon>
        <taxon>Kitasatosporales</taxon>
        <taxon>Streptomycetaceae</taxon>
        <taxon>Streptomyces</taxon>
    </lineage>
</organism>
<dbReference type="EMBL" id="BJHX01000001">
    <property type="protein sequence ID" value="GDY64863.1"/>
    <property type="molecule type" value="Genomic_DNA"/>
</dbReference>
<feature type="transmembrane region" description="Helical" evidence="6">
    <location>
        <begin position="374"/>
        <end position="394"/>
    </location>
</feature>
<accession>A0A4D4M0V1</accession>
<name>A0A4D4M0V1_STRAX</name>
<dbReference type="Pfam" id="PF13520">
    <property type="entry name" value="AA_permease_2"/>
    <property type="match status" value="1"/>
</dbReference>
<feature type="region of interest" description="Disordered" evidence="5">
    <location>
        <begin position="647"/>
        <end position="714"/>
    </location>
</feature>
<keyword evidence="3 6" id="KW-1133">Transmembrane helix</keyword>
<evidence type="ECO:0000256" key="3">
    <source>
        <dbReference type="ARBA" id="ARBA00022989"/>
    </source>
</evidence>
<evidence type="ECO:0000313" key="8">
    <source>
        <dbReference type="Proteomes" id="UP000302139"/>
    </source>
</evidence>
<feature type="transmembrane region" description="Helical" evidence="6">
    <location>
        <begin position="65"/>
        <end position="84"/>
    </location>
</feature>
<feature type="transmembrane region" description="Helical" evidence="6">
    <location>
        <begin position="217"/>
        <end position="239"/>
    </location>
</feature>
<feature type="transmembrane region" description="Helical" evidence="6">
    <location>
        <begin position="178"/>
        <end position="197"/>
    </location>
</feature>
<comment type="caution">
    <text evidence="7">The sequence shown here is derived from an EMBL/GenBank/DDBJ whole genome shotgun (WGS) entry which is preliminary data.</text>
</comment>
<evidence type="ECO:0000256" key="2">
    <source>
        <dbReference type="ARBA" id="ARBA00022692"/>
    </source>
</evidence>
<evidence type="ECO:0000313" key="7">
    <source>
        <dbReference type="EMBL" id="GDY64863.1"/>
    </source>
</evidence>